<dbReference type="RefSeq" id="WP_122903578.1">
    <property type="nucleotide sequence ID" value="NZ_RHHS01000013.1"/>
</dbReference>
<keyword evidence="2" id="KW-1185">Reference proteome</keyword>
<evidence type="ECO:0000313" key="1">
    <source>
        <dbReference type="EMBL" id="RNB59411.1"/>
    </source>
</evidence>
<gene>
    <name evidence="1" type="ORF">EDM57_04520</name>
</gene>
<sequence>MDFKRVIIRPITQTINIGGEVFCVYCLEKARKHVNFAEENDYYCLCDTAKEEQKLREEYAWIYSHLLKTKEDELERFRRKHKNDSQIKELQMQHDLKMLNKKYGIADMSYISYPVFKN</sequence>
<reference evidence="1 2" key="1">
    <citation type="submission" date="2018-10" db="EMBL/GenBank/DDBJ databases">
        <title>Phylogenomics of Brevibacillus.</title>
        <authorList>
            <person name="Dunlap C."/>
        </authorList>
    </citation>
    <scope>NUCLEOTIDE SEQUENCE [LARGE SCALE GENOMIC DNA]</scope>
    <source>
        <strain evidence="1 2">DSM 100115</strain>
    </source>
</reference>
<organism evidence="1 2">
    <name type="scientific">Brevibacillus gelatini</name>
    <dbReference type="NCBI Taxonomy" id="1655277"/>
    <lineage>
        <taxon>Bacteria</taxon>
        <taxon>Bacillati</taxon>
        <taxon>Bacillota</taxon>
        <taxon>Bacilli</taxon>
        <taxon>Bacillales</taxon>
        <taxon>Paenibacillaceae</taxon>
        <taxon>Brevibacillus</taxon>
    </lineage>
</organism>
<evidence type="ECO:0000313" key="2">
    <source>
        <dbReference type="Proteomes" id="UP000268829"/>
    </source>
</evidence>
<protein>
    <submittedName>
        <fullName evidence="1">Uncharacterized protein</fullName>
    </submittedName>
</protein>
<comment type="caution">
    <text evidence="1">The sequence shown here is derived from an EMBL/GenBank/DDBJ whole genome shotgun (WGS) entry which is preliminary data.</text>
</comment>
<dbReference type="AlphaFoldDB" id="A0A3M8B7H9"/>
<name>A0A3M8B7H9_9BACL</name>
<proteinExistence type="predicted"/>
<accession>A0A3M8B7H9</accession>
<dbReference type="Proteomes" id="UP000268829">
    <property type="component" value="Unassembled WGS sequence"/>
</dbReference>
<dbReference type="EMBL" id="RHHS01000013">
    <property type="protein sequence ID" value="RNB59411.1"/>
    <property type="molecule type" value="Genomic_DNA"/>
</dbReference>